<protein>
    <submittedName>
        <fullName evidence="2">Uncharacterized protein</fullName>
    </submittedName>
</protein>
<feature type="transmembrane region" description="Helical" evidence="1">
    <location>
        <begin position="274"/>
        <end position="296"/>
    </location>
</feature>
<evidence type="ECO:0000313" key="2">
    <source>
        <dbReference type="EMBL" id="CAD7695050.1"/>
    </source>
</evidence>
<evidence type="ECO:0000256" key="1">
    <source>
        <dbReference type="SAM" id="Phobius"/>
    </source>
</evidence>
<proteinExistence type="predicted"/>
<keyword evidence="1" id="KW-1133">Transmembrane helix</keyword>
<name>A0A8S1IMV1_9CHLO</name>
<sequence>MESSNRLSAGSNLTPDAGNCAANTAIIDKSRAPGGCEFGGHGRGVRGSQSHSEPPWDAMLRFWDPSLEADFWASRCTGTRLVFDLVLMAQVLFGTCAMWFMASRTSWSSALLHADMAFTIALRAGALLLAWRHRAEYLSNRSFIVAFLRLQSLVYACRMLSVLPPEGDTAEAVFGHMVQKTIVLPNAVISLGMMLPLREHLFVQGLGCLVSIFWVTGMHCRSWVDAGEGRDAIRNAFGVIGETIEWWVDRATLIGLPGSFRNGGSTSGEQPSCWLVMGSVQVVGVLVIPTMLVYAVEVSLRLKFILDRTADDCERESYVKAWIGSMVVMVWCGIVMSMVGWSGLQAMEELWQQAGWVGLFQEGSFAC</sequence>
<feature type="transmembrane region" description="Helical" evidence="1">
    <location>
        <begin position="81"/>
        <end position="101"/>
    </location>
</feature>
<accession>A0A8S1IMV1</accession>
<dbReference type="Proteomes" id="UP000708148">
    <property type="component" value="Unassembled WGS sequence"/>
</dbReference>
<keyword evidence="3" id="KW-1185">Reference proteome</keyword>
<dbReference type="EMBL" id="CAJHUC010000300">
    <property type="protein sequence ID" value="CAD7695050.1"/>
    <property type="molecule type" value="Genomic_DNA"/>
</dbReference>
<keyword evidence="1" id="KW-0472">Membrane</keyword>
<feature type="transmembrane region" description="Helical" evidence="1">
    <location>
        <begin position="201"/>
        <end position="219"/>
    </location>
</feature>
<feature type="transmembrane region" description="Helical" evidence="1">
    <location>
        <begin position="107"/>
        <end position="131"/>
    </location>
</feature>
<keyword evidence="1" id="KW-0812">Transmembrane</keyword>
<gene>
    <name evidence="2" type="ORF">OSTQU699_LOCUS411</name>
</gene>
<organism evidence="2 3">
    <name type="scientific">Ostreobium quekettii</name>
    <dbReference type="NCBI Taxonomy" id="121088"/>
    <lineage>
        <taxon>Eukaryota</taxon>
        <taxon>Viridiplantae</taxon>
        <taxon>Chlorophyta</taxon>
        <taxon>core chlorophytes</taxon>
        <taxon>Ulvophyceae</taxon>
        <taxon>TCBD clade</taxon>
        <taxon>Bryopsidales</taxon>
        <taxon>Ostreobineae</taxon>
        <taxon>Ostreobiaceae</taxon>
        <taxon>Ostreobium</taxon>
    </lineage>
</organism>
<feature type="transmembrane region" description="Helical" evidence="1">
    <location>
        <begin position="317"/>
        <end position="341"/>
    </location>
</feature>
<dbReference type="AlphaFoldDB" id="A0A8S1IMV1"/>
<evidence type="ECO:0000313" key="3">
    <source>
        <dbReference type="Proteomes" id="UP000708148"/>
    </source>
</evidence>
<comment type="caution">
    <text evidence="2">The sequence shown here is derived from an EMBL/GenBank/DDBJ whole genome shotgun (WGS) entry which is preliminary data.</text>
</comment>
<reference evidence="2" key="1">
    <citation type="submission" date="2020-12" db="EMBL/GenBank/DDBJ databases">
        <authorList>
            <person name="Iha C."/>
        </authorList>
    </citation>
    <scope>NUCLEOTIDE SEQUENCE</scope>
</reference>
<dbReference type="OrthoDB" id="578981at2759"/>